<protein>
    <recommendedName>
        <fullName evidence="4">Death-on-curing protein</fullName>
    </recommendedName>
</protein>
<reference evidence="2 3" key="1">
    <citation type="submission" date="2020-03" db="EMBL/GenBank/DDBJ databases">
        <title>Genomic Encyclopedia of Type Strains, Phase IV (KMG-IV): sequencing the most valuable type-strain genomes for metagenomic binning, comparative biology and taxonomic classification.</title>
        <authorList>
            <person name="Goeker M."/>
        </authorList>
    </citation>
    <scope>NUCLEOTIDE SEQUENCE [LARGE SCALE GENOMIC DNA]</scope>
    <source>
        <strain evidence="2 3">DSM 5718</strain>
    </source>
</reference>
<dbReference type="PANTHER" id="PTHR35810:SF1">
    <property type="entry name" value="CYTOPLASMIC PROTEIN"/>
    <property type="match status" value="1"/>
</dbReference>
<dbReference type="PANTHER" id="PTHR35810">
    <property type="entry name" value="CYTOPLASMIC PROTEIN-RELATED"/>
    <property type="match status" value="1"/>
</dbReference>
<comment type="caution">
    <text evidence="2">The sequence shown here is derived from an EMBL/GenBank/DDBJ whole genome shotgun (WGS) entry which is preliminary data.</text>
</comment>
<evidence type="ECO:0008006" key="4">
    <source>
        <dbReference type="Google" id="ProtNLM"/>
    </source>
</evidence>
<evidence type="ECO:0000313" key="2">
    <source>
        <dbReference type="EMBL" id="NIK73791.1"/>
    </source>
</evidence>
<keyword evidence="1" id="KW-1133">Transmembrane helix</keyword>
<accession>A0A846MQT7</accession>
<dbReference type="Proteomes" id="UP000537126">
    <property type="component" value="Unassembled WGS sequence"/>
</dbReference>
<proteinExistence type="predicted"/>
<gene>
    <name evidence="2" type="ORF">FHS56_001304</name>
</gene>
<feature type="transmembrane region" description="Helical" evidence="1">
    <location>
        <begin position="241"/>
        <end position="262"/>
    </location>
</feature>
<keyword evidence="1" id="KW-0472">Membrane</keyword>
<sequence>MTEKEIKKGEIIIYKSEDGPKLEVRLEEETVWLTQKQMALLFDKDVRTINEHIKNIYKEGELLEKATIRKFRIVQKEGKREVERQVDFYNLDVIISVGYRVKSLRGTQFRIWATKTLKEHIIKGYTLNEQRLLQTQNTLKDLQETIALLQEKAKHELFAGQEQEILSLLSNYAKTLTLLEQYDKEKLTLKKGGKEKFILQWEEAKEVIKNIKQELLAKKEASELFGQENNEKFQGILGTDYRIFCIALSICIFLPISCFLFANSKINQ</sequence>
<evidence type="ECO:0000313" key="3">
    <source>
        <dbReference type="Proteomes" id="UP000537126"/>
    </source>
</evidence>
<dbReference type="EMBL" id="JAASRN010000002">
    <property type="protein sequence ID" value="NIK73791.1"/>
    <property type="molecule type" value="Genomic_DNA"/>
</dbReference>
<dbReference type="InterPro" id="IPR011204">
    <property type="entry name" value="Virulence_RhuM-like"/>
</dbReference>
<organism evidence="2 3">
    <name type="scientific">Thermonema lapsum</name>
    <dbReference type="NCBI Taxonomy" id="28195"/>
    <lineage>
        <taxon>Bacteria</taxon>
        <taxon>Pseudomonadati</taxon>
        <taxon>Bacteroidota</taxon>
        <taxon>Cytophagia</taxon>
        <taxon>Cytophagales</taxon>
        <taxon>Thermonemataceae</taxon>
        <taxon>Thermonema</taxon>
    </lineage>
</organism>
<keyword evidence="3" id="KW-1185">Reference proteome</keyword>
<dbReference type="Pfam" id="PF13310">
    <property type="entry name" value="Virulence_RhuM"/>
    <property type="match status" value="1"/>
</dbReference>
<evidence type="ECO:0000256" key="1">
    <source>
        <dbReference type="SAM" id="Phobius"/>
    </source>
</evidence>
<dbReference type="AlphaFoldDB" id="A0A846MQT7"/>
<keyword evidence="1" id="KW-0812">Transmembrane</keyword>
<dbReference type="RefSeq" id="WP_166919060.1">
    <property type="nucleotide sequence ID" value="NZ_JAASRN010000002.1"/>
</dbReference>
<name>A0A846MQT7_9BACT</name>